<dbReference type="InterPro" id="IPR010227">
    <property type="entry name" value="NADH_Q_OxRdtase_chainM/4"/>
</dbReference>
<feature type="transmembrane region" description="Helical" evidence="7">
    <location>
        <begin position="28"/>
        <end position="47"/>
    </location>
</feature>
<feature type="transmembrane region" description="Helical" evidence="7">
    <location>
        <begin position="294"/>
        <end position="314"/>
    </location>
</feature>
<evidence type="ECO:0000256" key="6">
    <source>
        <dbReference type="RuleBase" id="RU000320"/>
    </source>
</evidence>
<dbReference type="GO" id="GO:0042773">
    <property type="term" value="P:ATP synthesis coupled electron transport"/>
    <property type="evidence" value="ECO:0007669"/>
    <property type="project" value="InterPro"/>
</dbReference>
<evidence type="ECO:0000256" key="7">
    <source>
        <dbReference type="SAM" id="Phobius"/>
    </source>
</evidence>
<feature type="transmembrane region" description="Helical" evidence="7">
    <location>
        <begin position="128"/>
        <end position="149"/>
    </location>
</feature>
<dbReference type="GO" id="GO:0016020">
    <property type="term" value="C:membrane"/>
    <property type="evidence" value="ECO:0007669"/>
    <property type="project" value="UniProtKB-SubCell"/>
</dbReference>
<keyword evidence="5 7" id="KW-0472">Membrane</keyword>
<comment type="caution">
    <text evidence="9">The sequence shown here is derived from an EMBL/GenBank/DDBJ whole genome shotgun (WGS) entry which is preliminary data.</text>
</comment>
<evidence type="ECO:0000256" key="1">
    <source>
        <dbReference type="ARBA" id="ARBA00004127"/>
    </source>
</evidence>
<comment type="subcellular location">
    <subcellularLocation>
        <location evidence="1">Endomembrane system</location>
        <topology evidence="1">Multi-pass membrane protein</topology>
    </subcellularLocation>
    <subcellularLocation>
        <location evidence="6">Membrane</location>
        <topology evidence="6">Multi-pass membrane protein</topology>
    </subcellularLocation>
</comment>
<dbReference type="GO" id="GO:0015990">
    <property type="term" value="P:electron transport coupled proton transport"/>
    <property type="evidence" value="ECO:0007669"/>
    <property type="project" value="TreeGrafter"/>
</dbReference>
<dbReference type="AlphaFoldDB" id="A0A5C8NHB5"/>
<dbReference type="RefSeq" id="WP_147686969.1">
    <property type="nucleotide sequence ID" value="NZ_VDUX01000005.1"/>
</dbReference>
<feature type="transmembrane region" description="Helical" evidence="7">
    <location>
        <begin position="232"/>
        <end position="254"/>
    </location>
</feature>
<evidence type="ECO:0000256" key="3">
    <source>
        <dbReference type="ARBA" id="ARBA00022692"/>
    </source>
</evidence>
<dbReference type="GO" id="GO:0003954">
    <property type="term" value="F:NADH dehydrogenase activity"/>
    <property type="evidence" value="ECO:0007669"/>
    <property type="project" value="TreeGrafter"/>
</dbReference>
<comment type="similarity">
    <text evidence="2">Belongs to the complex I subunit 4 family.</text>
</comment>
<feature type="transmembrane region" description="Helical" evidence="7">
    <location>
        <begin position="363"/>
        <end position="386"/>
    </location>
</feature>
<dbReference type="GO" id="GO:0008137">
    <property type="term" value="F:NADH dehydrogenase (ubiquinone) activity"/>
    <property type="evidence" value="ECO:0007669"/>
    <property type="project" value="InterPro"/>
</dbReference>
<protein>
    <submittedName>
        <fullName evidence="9">NADH-quinone oxidoreductase subunit M</fullName>
    </submittedName>
</protein>
<feature type="transmembrane region" description="Helical" evidence="7">
    <location>
        <begin position="266"/>
        <end position="287"/>
    </location>
</feature>
<evidence type="ECO:0000313" key="10">
    <source>
        <dbReference type="Proteomes" id="UP000321571"/>
    </source>
</evidence>
<evidence type="ECO:0000259" key="8">
    <source>
        <dbReference type="Pfam" id="PF00361"/>
    </source>
</evidence>
<feature type="transmembrane region" description="Helical" evidence="7">
    <location>
        <begin position="197"/>
        <end position="220"/>
    </location>
</feature>
<gene>
    <name evidence="9" type="ORF">FHP06_11750</name>
</gene>
<dbReference type="GO" id="GO:0048039">
    <property type="term" value="F:ubiquinone binding"/>
    <property type="evidence" value="ECO:0007669"/>
    <property type="project" value="TreeGrafter"/>
</dbReference>
<feature type="transmembrane region" description="Helical" evidence="7">
    <location>
        <begin position="320"/>
        <end position="342"/>
    </location>
</feature>
<feature type="transmembrane region" description="Helical" evidence="7">
    <location>
        <begin position="406"/>
        <end position="428"/>
    </location>
</feature>
<dbReference type="PANTHER" id="PTHR43507:SF1">
    <property type="entry name" value="NADH-UBIQUINONE OXIDOREDUCTASE CHAIN 4"/>
    <property type="match status" value="1"/>
</dbReference>
<dbReference type="OrthoDB" id="9768329at2"/>
<evidence type="ECO:0000256" key="4">
    <source>
        <dbReference type="ARBA" id="ARBA00022989"/>
    </source>
</evidence>
<feature type="transmembrane region" description="Helical" evidence="7">
    <location>
        <begin position="161"/>
        <end position="185"/>
    </location>
</feature>
<evidence type="ECO:0000256" key="5">
    <source>
        <dbReference type="ARBA" id="ARBA00023136"/>
    </source>
</evidence>
<proteinExistence type="inferred from homology"/>
<dbReference type="InterPro" id="IPR003918">
    <property type="entry name" value="NADH_UbQ_OxRdtase"/>
</dbReference>
<dbReference type="GO" id="GO:0012505">
    <property type="term" value="C:endomembrane system"/>
    <property type="evidence" value="ECO:0007669"/>
    <property type="project" value="UniProtKB-SubCell"/>
</dbReference>
<keyword evidence="3 6" id="KW-0812">Transmembrane</keyword>
<dbReference type="InterPro" id="IPR001750">
    <property type="entry name" value="ND/Mrp_TM"/>
</dbReference>
<dbReference type="NCBIfam" id="TIGR01972">
    <property type="entry name" value="NDH_I_M"/>
    <property type="match status" value="1"/>
</dbReference>
<name>A0A5C8NHB5_9ACTN</name>
<dbReference type="PRINTS" id="PR01437">
    <property type="entry name" value="NUOXDRDTASE4"/>
</dbReference>
<keyword evidence="10" id="KW-1185">Reference proteome</keyword>
<accession>A0A5C8NHB5</accession>
<feature type="transmembrane region" description="Helical" evidence="7">
    <location>
        <begin position="76"/>
        <end position="96"/>
    </location>
</feature>
<reference evidence="9 10" key="1">
    <citation type="submission" date="2019-06" db="EMBL/GenBank/DDBJ databases">
        <title>Aeromicrobium sp. nov., isolated from a maize field.</title>
        <authorList>
            <person name="Lin S.-Y."/>
            <person name="Tsai C.-F."/>
            <person name="Young C.-C."/>
        </authorList>
    </citation>
    <scope>NUCLEOTIDE SEQUENCE [LARGE SCALE GENOMIC DNA]</scope>
    <source>
        <strain evidence="9 10">CC-CFT486</strain>
    </source>
</reference>
<feature type="transmembrane region" description="Helical" evidence="7">
    <location>
        <begin position="449"/>
        <end position="467"/>
    </location>
</feature>
<dbReference type="EMBL" id="VDUX01000005">
    <property type="protein sequence ID" value="TXL57998.1"/>
    <property type="molecule type" value="Genomic_DNA"/>
</dbReference>
<dbReference type="Pfam" id="PF00361">
    <property type="entry name" value="Proton_antipo_M"/>
    <property type="match status" value="1"/>
</dbReference>
<feature type="domain" description="NADH:quinone oxidoreductase/Mrp antiporter transmembrane" evidence="8">
    <location>
        <begin position="125"/>
        <end position="400"/>
    </location>
</feature>
<keyword evidence="4 7" id="KW-1133">Transmembrane helix</keyword>
<evidence type="ECO:0000256" key="2">
    <source>
        <dbReference type="ARBA" id="ARBA00009025"/>
    </source>
</evidence>
<sequence>MIVAALLVLLAATVALMAAPDRFRGRSAAGLGAAASALTFVLLALAWDGKASTSGEVDVAWIDVLNARFHLGLDGVSWPLALLTAFLTVLCCWWLARSGAGPAPSARFVALLLVVEGSSIGVFASLDLLLFFVFFELALIPMWFVIAYWGDPKDQAGRRRAATRFLLFTVTGSAVLLVGIVVVAIEAGSLQIADVQGTHSVLAASLIAIGLAVKVPIVPLHTWLPDAHGKAPTVGSVLLAGVFLKLGTYGLIRLDVQMLPSATAEIAPYLAAAGVVGIIWAGLVCLVQDDLKRLVAYSSIGHMGFVVLALATMTEAGVTGAVFGSVAHGLVTGLLFFLAGGLKDVHGTASLTALGRGLYERTRWFAVALLVAGLATMGLPGLAGFWGEYLSLRGAYEEGALDRSLAWTLLGVATIGIVLATAYVARFVRMLLQGEPTPIDTDRDLRARGVVVALVVPILVLGLWPTLLTDLLGSGVMGTSLLGVGR</sequence>
<organism evidence="9 10">
    <name type="scientific">Aeromicrobium terrae</name>
    <dbReference type="NCBI Taxonomy" id="2498846"/>
    <lineage>
        <taxon>Bacteria</taxon>
        <taxon>Bacillati</taxon>
        <taxon>Actinomycetota</taxon>
        <taxon>Actinomycetes</taxon>
        <taxon>Propionibacteriales</taxon>
        <taxon>Nocardioidaceae</taxon>
        <taxon>Aeromicrobium</taxon>
    </lineage>
</organism>
<evidence type="ECO:0000313" key="9">
    <source>
        <dbReference type="EMBL" id="TXL57998.1"/>
    </source>
</evidence>
<dbReference type="Proteomes" id="UP000321571">
    <property type="component" value="Unassembled WGS sequence"/>
</dbReference>
<dbReference type="PANTHER" id="PTHR43507">
    <property type="entry name" value="NADH-UBIQUINONE OXIDOREDUCTASE CHAIN 4"/>
    <property type="match status" value="1"/>
</dbReference>